<protein>
    <submittedName>
        <fullName evidence="2">Uncharacterized protein</fullName>
    </submittedName>
</protein>
<dbReference type="Proteomes" id="UP000600026">
    <property type="component" value="Unassembled WGS sequence"/>
</dbReference>
<keyword evidence="1" id="KW-0732">Signal</keyword>
<dbReference type="RefSeq" id="WP_157853392.1">
    <property type="nucleotide sequence ID" value="NZ_BNEE01000006.1"/>
</dbReference>
<dbReference type="AlphaFoldDB" id="A0A919H065"/>
<evidence type="ECO:0000256" key="1">
    <source>
        <dbReference type="SAM" id="SignalP"/>
    </source>
</evidence>
<feature type="signal peptide" evidence="1">
    <location>
        <begin position="1"/>
        <end position="22"/>
    </location>
</feature>
<name>A0A919H065_9ACTN</name>
<comment type="caution">
    <text evidence="2">The sequence shown here is derived from an EMBL/GenBank/DDBJ whole genome shotgun (WGS) entry which is preliminary data.</text>
</comment>
<sequence>MSKTSRRITTAIATALLGGALAAGNGFGWDTAPAEVTAKSAVVSNGFGWD</sequence>
<keyword evidence="3" id="KW-1185">Reference proteome</keyword>
<gene>
    <name evidence="2" type="ORF">Sxan_54560</name>
</gene>
<organism evidence="2 3">
    <name type="scientific">Streptomyces xanthophaeus</name>
    <dbReference type="NCBI Taxonomy" id="67385"/>
    <lineage>
        <taxon>Bacteria</taxon>
        <taxon>Bacillati</taxon>
        <taxon>Actinomycetota</taxon>
        <taxon>Actinomycetes</taxon>
        <taxon>Kitasatosporales</taxon>
        <taxon>Streptomycetaceae</taxon>
        <taxon>Streptomyces</taxon>
    </lineage>
</organism>
<feature type="chain" id="PRO_5036955943" evidence="1">
    <location>
        <begin position="23"/>
        <end position="50"/>
    </location>
</feature>
<evidence type="ECO:0000313" key="3">
    <source>
        <dbReference type="Proteomes" id="UP000600026"/>
    </source>
</evidence>
<dbReference type="EMBL" id="BNEE01000006">
    <property type="protein sequence ID" value="GHI88092.1"/>
    <property type="molecule type" value="Genomic_DNA"/>
</dbReference>
<accession>A0A919H065</accession>
<reference evidence="2" key="1">
    <citation type="submission" date="2020-09" db="EMBL/GenBank/DDBJ databases">
        <title>Whole genome shotgun sequence of Streptomyces xanthophaeus NBRC 12829.</title>
        <authorList>
            <person name="Komaki H."/>
            <person name="Tamura T."/>
        </authorList>
    </citation>
    <scope>NUCLEOTIDE SEQUENCE</scope>
    <source>
        <strain evidence="2">NBRC 12829</strain>
    </source>
</reference>
<evidence type="ECO:0000313" key="2">
    <source>
        <dbReference type="EMBL" id="GHI88092.1"/>
    </source>
</evidence>
<proteinExistence type="predicted"/>